<dbReference type="EMBL" id="VLTL01000013">
    <property type="protein sequence ID" value="KAA0170454.1"/>
    <property type="molecule type" value="Genomic_DNA"/>
</dbReference>
<keyword evidence="3 10" id="KW-0547">Nucleotide-binding</keyword>
<dbReference type="FunFam" id="2.20.28.10:FF:000004">
    <property type="entry name" value="DNA replication licensing factor MCM7"/>
    <property type="match status" value="1"/>
</dbReference>
<dbReference type="InterPro" id="IPR027417">
    <property type="entry name" value="P-loop_NTPase"/>
</dbReference>
<dbReference type="GO" id="GO:0003697">
    <property type="term" value="F:single-stranded DNA binding"/>
    <property type="evidence" value="ECO:0007669"/>
    <property type="project" value="TreeGrafter"/>
</dbReference>
<accession>A0A5A8E0L9</accession>
<keyword evidence="7 10" id="KW-0238">DNA-binding</keyword>
<evidence type="ECO:0000256" key="9">
    <source>
        <dbReference type="ARBA" id="ARBA00023306"/>
    </source>
</evidence>
<evidence type="ECO:0000256" key="7">
    <source>
        <dbReference type="ARBA" id="ARBA00023125"/>
    </source>
</evidence>
<dbReference type="Proteomes" id="UP000325113">
    <property type="component" value="Unassembled WGS sequence"/>
</dbReference>
<dbReference type="PROSITE" id="PS00847">
    <property type="entry name" value="MCM_1"/>
    <property type="match status" value="1"/>
</dbReference>
<dbReference type="PANTHER" id="PTHR11630">
    <property type="entry name" value="DNA REPLICATION LICENSING FACTOR MCM FAMILY MEMBER"/>
    <property type="match status" value="1"/>
</dbReference>
<dbReference type="GO" id="GO:0006270">
    <property type="term" value="P:DNA replication initiation"/>
    <property type="evidence" value="ECO:0007669"/>
    <property type="project" value="InterPro"/>
</dbReference>
<keyword evidence="2 11" id="KW-0235">DNA replication</keyword>
<comment type="caution">
    <text evidence="14">The sequence shown here is derived from an EMBL/GenBank/DDBJ whole genome shotgun (WGS) entry which is preliminary data.</text>
</comment>
<evidence type="ECO:0000256" key="1">
    <source>
        <dbReference type="ARBA" id="ARBA00004123"/>
    </source>
</evidence>
<dbReference type="GO" id="GO:0042555">
    <property type="term" value="C:MCM complex"/>
    <property type="evidence" value="ECO:0007669"/>
    <property type="project" value="InterPro"/>
</dbReference>
<dbReference type="InterPro" id="IPR033762">
    <property type="entry name" value="MCM_OB"/>
</dbReference>
<dbReference type="PRINTS" id="PR01657">
    <property type="entry name" value="MCMFAMILY"/>
</dbReference>
<dbReference type="SMART" id="SM00382">
    <property type="entry name" value="AAA"/>
    <property type="match status" value="1"/>
</dbReference>
<dbReference type="Pfam" id="PF17855">
    <property type="entry name" value="MCM_lid"/>
    <property type="match status" value="1"/>
</dbReference>
<evidence type="ECO:0000313" key="15">
    <source>
        <dbReference type="Proteomes" id="UP000324907"/>
    </source>
</evidence>
<dbReference type="InterPro" id="IPR012340">
    <property type="entry name" value="NA-bd_OB-fold"/>
</dbReference>
<evidence type="ECO:0000256" key="2">
    <source>
        <dbReference type="ARBA" id="ARBA00022705"/>
    </source>
</evidence>
<dbReference type="InterPro" id="IPR041562">
    <property type="entry name" value="MCM_lid"/>
</dbReference>
<dbReference type="Proteomes" id="UP000324907">
    <property type="component" value="Unassembled WGS sequence"/>
</dbReference>
<evidence type="ECO:0000256" key="8">
    <source>
        <dbReference type="ARBA" id="ARBA00023242"/>
    </source>
</evidence>
<evidence type="ECO:0000256" key="4">
    <source>
        <dbReference type="ARBA" id="ARBA00022801"/>
    </source>
</evidence>
<feature type="domain" description="MCM C-terminal AAA(+) ATPase" evidence="12">
    <location>
        <begin position="403"/>
        <end position="614"/>
    </location>
</feature>
<dbReference type="Gene3D" id="3.40.50.300">
    <property type="entry name" value="P-loop containing nucleotide triphosphate hydrolases"/>
    <property type="match status" value="1"/>
</dbReference>
<dbReference type="PANTHER" id="PTHR11630:SF26">
    <property type="entry name" value="DNA REPLICATION LICENSING FACTOR MCM7"/>
    <property type="match status" value="1"/>
</dbReference>
<keyword evidence="4 11" id="KW-0378">Hydrolase</keyword>
<comment type="subcellular location">
    <subcellularLocation>
        <location evidence="1 11">Nucleus</location>
    </subcellularLocation>
</comment>
<comment type="similarity">
    <text evidence="10">Belongs to the MCM family.</text>
</comment>
<dbReference type="Gene3D" id="2.20.28.10">
    <property type="match status" value="1"/>
</dbReference>
<dbReference type="SMART" id="SM00350">
    <property type="entry name" value="MCM"/>
    <property type="match status" value="1"/>
</dbReference>
<dbReference type="Gene3D" id="2.40.50.140">
    <property type="entry name" value="Nucleic acid-binding proteins"/>
    <property type="match status" value="1"/>
</dbReference>
<evidence type="ECO:0000313" key="14">
    <source>
        <dbReference type="EMBL" id="KAA0170454.1"/>
    </source>
</evidence>
<keyword evidence="5 11" id="KW-0347">Helicase</keyword>
<dbReference type="PROSITE" id="PS50051">
    <property type="entry name" value="MCM_2"/>
    <property type="match status" value="1"/>
</dbReference>
<comment type="function">
    <text evidence="11">Acts as component of the MCM2-7 complex (MCM complex) which is the replicative helicase essential for 'once per cell cycle' DNA replication initiation and elongation in eukaryotic cells. The active ATPase sites in the MCM2-7 ring are formed through the interaction surfaces of two neighboring subunits such that a critical structure of a conserved arginine finger motif is provided in trans relative to the ATP-binding site of the Walker A box of the adjacent subunit. The six ATPase active sites, however, are likely to contribute differentially to the complex helicase activity.</text>
</comment>
<dbReference type="Pfam" id="PF17207">
    <property type="entry name" value="MCM_OB"/>
    <property type="match status" value="1"/>
</dbReference>
<name>A0A5A8E0L9_CAFRO</name>
<dbReference type="GO" id="GO:0017116">
    <property type="term" value="F:single-stranded DNA helicase activity"/>
    <property type="evidence" value="ECO:0007669"/>
    <property type="project" value="TreeGrafter"/>
</dbReference>
<evidence type="ECO:0000256" key="6">
    <source>
        <dbReference type="ARBA" id="ARBA00022840"/>
    </source>
</evidence>
<dbReference type="EC" id="3.6.4.12" evidence="11"/>
<dbReference type="GO" id="GO:0006271">
    <property type="term" value="P:DNA strand elongation involved in DNA replication"/>
    <property type="evidence" value="ECO:0007669"/>
    <property type="project" value="TreeGrafter"/>
</dbReference>
<dbReference type="Pfam" id="PF00493">
    <property type="entry name" value="MCM"/>
    <property type="match status" value="1"/>
</dbReference>
<dbReference type="SUPFAM" id="SSF52540">
    <property type="entry name" value="P-loop containing nucleoside triphosphate hydrolases"/>
    <property type="match status" value="1"/>
</dbReference>
<evidence type="ECO:0000256" key="11">
    <source>
        <dbReference type="RuleBase" id="RU365012"/>
    </source>
</evidence>
<protein>
    <recommendedName>
        <fullName evidence="11">DNA replication licensing factor MCM7</fullName>
        <ecNumber evidence="11">3.6.4.12</ecNumber>
    </recommendedName>
</protein>
<dbReference type="AlphaFoldDB" id="A0A5A8E0L9"/>
<comment type="catalytic activity">
    <reaction evidence="11">
        <text>ATP + H2O = ADP + phosphate + H(+)</text>
        <dbReference type="Rhea" id="RHEA:13065"/>
        <dbReference type="ChEBI" id="CHEBI:15377"/>
        <dbReference type="ChEBI" id="CHEBI:15378"/>
        <dbReference type="ChEBI" id="CHEBI:30616"/>
        <dbReference type="ChEBI" id="CHEBI:43474"/>
        <dbReference type="ChEBI" id="CHEBI:456216"/>
        <dbReference type="EC" id="3.6.4.12"/>
    </reaction>
</comment>
<dbReference type="EMBL" id="VLTM01000027">
    <property type="protein sequence ID" value="KAA0162436.1"/>
    <property type="molecule type" value="Genomic_DNA"/>
</dbReference>
<evidence type="ECO:0000259" key="12">
    <source>
        <dbReference type="PROSITE" id="PS50051"/>
    </source>
</evidence>
<dbReference type="InterPro" id="IPR001208">
    <property type="entry name" value="MCM_dom"/>
</dbReference>
<dbReference type="InterPro" id="IPR018525">
    <property type="entry name" value="MCM_CS"/>
</dbReference>
<proteinExistence type="inferred from homology"/>
<evidence type="ECO:0000313" key="16">
    <source>
        <dbReference type="Proteomes" id="UP000325113"/>
    </source>
</evidence>
<evidence type="ECO:0000313" key="13">
    <source>
        <dbReference type="EMBL" id="KAA0162436.1"/>
    </source>
</evidence>
<evidence type="ECO:0000256" key="10">
    <source>
        <dbReference type="RuleBase" id="RU004070"/>
    </source>
</evidence>
<gene>
    <name evidence="11" type="primary">MCM7</name>
    <name evidence="14" type="ORF">FNF28_01448</name>
    <name evidence="13" type="ORF">FNF31_03235</name>
</gene>
<dbReference type="GO" id="GO:0000727">
    <property type="term" value="P:double-strand break repair via break-induced replication"/>
    <property type="evidence" value="ECO:0007669"/>
    <property type="project" value="TreeGrafter"/>
</dbReference>
<reference evidence="15 16" key="1">
    <citation type="submission" date="2019-07" db="EMBL/GenBank/DDBJ databases">
        <title>Genomes of Cafeteria roenbergensis.</title>
        <authorList>
            <person name="Fischer M.G."/>
            <person name="Hackl T."/>
            <person name="Roman M."/>
        </authorList>
    </citation>
    <scope>NUCLEOTIDE SEQUENCE [LARGE SCALE GENOMIC DNA]</scope>
    <source>
        <strain evidence="13 16">Cflag</strain>
        <strain evidence="14 15">RCC970-E3</strain>
    </source>
</reference>
<dbReference type="Pfam" id="PF24901">
    <property type="entry name" value="WHD_MCM7"/>
    <property type="match status" value="1"/>
</dbReference>
<keyword evidence="6 10" id="KW-0067">ATP-binding</keyword>
<dbReference type="FunFam" id="3.40.50.300:FF:000826">
    <property type="entry name" value="Replicative DNA helicase Mcm"/>
    <property type="match status" value="1"/>
</dbReference>
<evidence type="ECO:0000256" key="5">
    <source>
        <dbReference type="ARBA" id="ARBA00022806"/>
    </source>
</evidence>
<dbReference type="GO" id="GO:0005634">
    <property type="term" value="C:nucleus"/>
    <property type="evidence" value="ECO:0007669"/>
    <property type="project" value="UniProtKB-SubCell"/>
</dbReference>
<evidence type="ECO:0000256" key="3">
    <source>
        <dbReference type="ARBA" id="ARBA00022741"/>
    </source>
</evidence>
<dbReference type="SUPFAM" id="SSF50249">
    <property type="entry name" value="Nucleic acid-binding proteins"/>
    <property type="match status" value="1"/>
</dbReference>
<dbReference type="PRINTS" id="PR01663">
    <property type="entry name" value="MCMPROTEIN7"/>
</dbReference>
<sequence length="809" mass="88588">MAAADAAPAPKAEGDYPDYDTDLRRIVDFFMDFKALPAASFDDSEPQEPVAKYRQMLEEIRKRDRTGLPVELGDMLTFTGSPDADDADAPEKDRFSYVELVRRIQSNAKRYLDVISGAADFCVEELATEAAERGEDPAGGAAGQGVAVAADGSAMVTGSDDVFDVLQRHRLQAAREAARANGAAEGAEAVAEASAFPAELRRRFEVRLLPVPDMPVRSLREVRARDIGHLVRIRAMVIRASDVKPLAKVITYTCDECGYEIYQEVTSKQFMPLGQCPSPVCKDNKLDGTLHMQTRGSKFVRYQELRVQELPDQVPVGHIPRTVTLVARGQLARELQPGDVASLAVIYTPTPYTGFRAMRAGLTADTFFEVQAVQKDKRRLDATEVLDSGTVSLIDELASDDQVYSRLARSIAPEIYGHEDVKKALLLQLVSGVTKAMSDGLRIRGDINVCLMGDPGVAKSQLLKHIAKVAPRAIYTTGKGSSGVGLTAAVLKDAVTGELTLEGGALVLADMGICCIDEFDKMDESDRTAIHEVMEQQTVSIAKAGITTTLNARTAVLAAANPLYGRFRRISRDPYQNLLRNVNLPAALLSRFDLVFLILDKVDMDNDLALAKHITYVHQNAQHPPLDFEPVEPSVLRSYVQAARVLEPAVPRSLQGFIAEAYVGMRQREAAGAAKGGGGRGVMTARQLLSILRMAQAHARLRFSAEVEEDDVREAIRLVNSSTSTLLEEDDAATQARDRDPVSRIFAILREIFAARADTDFVTTRELRERVTRAGFSEAQLQETLVQYEELGLLKQNASKTQVHFVLAD</sequence>
<dbReference type="InterPro" id="IPR031327">
    <property type="entry name" value="MCM"/>
</dbReference>
<dbReference type="InterPro" id="IPR008050">
    <property type="entry name" value="MCM7"/>
</dbReference>
<organism evidence="14 15">
    <name type="scientific">Cafeteria roenbergensis</name>
    <name type="common">Marine flagellate</name>
    <dbReference type="NCBI Taxonomy" id="33653"/>
    <lineage>
        <taxon>Eukaryota</taxon>
        <taxon>Sar</taxon>
        <taxon>Stramenopiles</taxon>
        <taxon>Bigyra</taxon>
        <taxon>Opalozoa</taxon>
        <taxon>Bicosoecida</taxon>
        <taxon>Cafeteriaceae</taxon>
        <taxon>Cafeteria</taxon>
    </lineage>
</organism>
<dbReference type="GO" id="GO:0005524">
    <property type="term" value="F:ATP binding"/>
    <property type="evidence" value="ECO:0007669"/>
    <property type="project" value="UniProtKB-KW"/>
</dbReference>
<keyword evidence="9 11" id="KW-0131">Cell cycle</keyword>
<dbReference type="GO" id="GO:0016787">
    <property type="term" value="F:hydrolase activity"/>
    <property type="evidence" value="ECO:0007669"/>
    <property type="project" value="UniProtKB-KW"/>
</dbReference>
<dbReference type="InterPro" id="IPR003593">
    <property type="entry name" value="AAA+_ATPase"/>
</dbReference>
<keyword evidence="8 11" id="KW-0539">Nucleus</keyword>